<comment type="catalytic activity">
    <reaction evidence="9 16">
        <text>D-sedoheptulose 7-phosphate + D-glyceraldehyde 3-phosphate = aldehydo-D-ribose 5-phosphate + D-xylulose 5-phosphate</text>
        <dbReference type="Rhea" id="RHEA:10508"/>
        <dbReference type="ChEBI" id="CHEBI:57483"/>
        <dbReference type="ChEBI" id="CHEBI:57737"/>
        <dbReference type="ChEBI" id="CHEBI:58273"/>
        <dbReference type="ChEBI" id="CHEBI:59776"/>
        <dbReference type="EC" id="2.2.1.1"/>
    </reaction>
</comment>
<dbReference type="Proteomes" id="UP000574133">
    <property type="component" value="Unassembled WGS sequence"/>
</dbReference>
<dbReference type="Gene3D" id="3.40.50.920">
    <property type="match status" value="1"/>
</dbReference>
<feature type="binding site" evidence="14">
    <location>
        <position position="192"/>
    </location>
    <ligand>
        <name>Mg(2+)</name>
        <dbReference type="ChEBI" id="CHEBI:18420"/>
    </ligand>
</feature>
<feature type="binding site" evidence="13">
    <location>
        <position position="71"/>
    </location>
    <ligand>
        <name>thiamine diphosphate</name>
        <dbReference type="ChEBI" id="CHEBI:58937"/>
    </ligand>
</feature>
<dbReference type="InterPro" id="IPR009014">
    <property type="entry name" value="Transketo_C/PFOR_II"/>
</dbReference>
<dbReference type="SUPFAM" id="SSF52518">
    <property type="entry name" value="Thiamin diphosphate-binding fold (THDP-binding)"/>
    <property type="match status" value="2"/>
</dbReference>
<feature type="binding site" evidence="12">
    <location>
        <position position="526"/>
    </location>
    <ligand>
        <name>substrate</name>
    </ligand>
</feature>
<evidence type="ECO:0000256" key="12">
    <source>
        <dbReference type="PIRSR" id="PIRSR605478-2"/>
    </source>
</evidence>
<feature type="binding site" evidence="14">
    <location>
        <position position="160"/>
    </location>
    <ligand>
        <name>Mg(2+)</name>
        <dbReference type="ChEBI" id="CHEBI:18420"/>
    </ligand>
</feature>
<keyword evidence="6 14" id="KW-0479">Metal-binding</keyword>
<dbReference type="InterPro" id="IPR049557">
    <property type="entry name" value="Transketolase_CS"/>
</dbReference>
<keyword evidence="5 16" id="KW-0808">Transferase</keyword>
<feature type="binding site" evidence="13">
    <location>
        <begin position="119"/>
        <end position="121"/>
    </location>
    <ligand>
        <name>thiamine diphosphate</name>
        <dbReference type="ChEBI" id="CHEBI:58937"/>
    </ligand>
</feature>
<feature type="binding site" evidence="12">
    <location>
        <position position="475"/>
    </location>
    <ligand>
        <name>substrate</name>
    </ligand>
</feature>
<feature type="binding site" evidence="13">
    <location>
        <position position="190"/>
    </location>
    <ligand>
        <name>thiamine diphosphate</name>
        <dbReference type="ChEBI" id="CHEBI:58937"/>
    </ligand>
</feature>
<organism evidence="18 19">
    <name type="scientific">Cohnella lubricantis</name>
    <dbReference type="NCBI Taxonomy" id="2163172"/>
    <lineage>
        <taxon>Bacteria</taxon>
        <taxon>Bacillati</taxon>
        <taxon>Bacillota</taxon>
        <taxon>Bacilli</taxon>
        <taxon>Bacillales</taxon>
        <taxon>Paenibacillaceae</taxon>
        <taxon>Cohnella</taxon>
    </lineage>
</organism>
<dbReference type="InterPro" id="IPR055152">
    <property type="entry name" value="Transketolase-like_C_2"/>
</dbReference>
<dbReference type="NCBIfam" id="TIGR00232">
    <property type="entry name" value="tktlase_bact"/>
    <property type="match status" value="1"/>
</dbReference>
<evidence type="ECO:0000256" key="11">
    <source>
        <dbReference type="PIRSR" id="PIRSR605478-1"/>
    </source>
</evidence>
<accession>A0A841TCM6</accession>
<keyword evidence="16" id="KW-0106">Calcium</keyword>
<dbReference type="InterPro" id="IPR029061">
    <property type="entry name" value="THDP-binding"/>
</dbReference>
<feature type="binding site" evidence="13">
    <location>
        <position position="443"/>
    </location>
    <ligand>
        <name>thiamine diphosphate</name>
        <dbReference type="ChEBI" id="CHEBI:58937"/>
    </ligand>
</feature>
<feature type="site" description="Important for catalytic activity" evidence="15">
    <location>
        <position position="31"/>
    </location>
</feature>
<feature type="binding site" evidence="12">
    <location>
        <position position="269"/>
    </location>
    <ligand>
        <name>substrate</name>
    </ligand>
</feature>
<evidence type="ECO:0000256" key="10">
    <source>
        <dbReference type="NCBIfam" id="TIGR00232"/>
    </source>
</evidence>
<evidence type="ECO:0000256" key="2">
    <source>
        <dbReference type="ARBA" id="ARBA00011738"/>
    </source>
</evidence>
<dbReference type="GO" id="GO:0006098">
    <property type="term" value="P:pentose-phosphate shunt"/>
    <property type="evidence" value="ECO:0007669"/>
    <property type="project" value="TreeGrafter"/>
</dbReference>
<feature type="binding site" evidence="12">
    <location>
        <position position="363"/>
    </location>
    <ligand>
        <name>substrate</name>
    </ligand>
</feature>
<evidence type="ECO:0000256" key="7">
    <source>
        <dbReference type="ARBA" id="ARBA00022842"/>
    </source>
</evidence>
<evidence type="ECO:0000256" key="8">
    <source>
        <dbReference type="ARBA" id="ARBA00023052"/>
    </source>
</evidence>
<sequence>MTASLRTIEQLSVTTIRTLAIDAIEKAKSGHPGMPMGAAPMGYQLFAKTMKHNPSNPSWIDRDRFVLSAGHGSMLLYSLLHLSGYDLPLDEIKNFRQWGSLTPGHPEFGHTAGVDATTGPLGQGFGMAVGMAMAEAQLGATYNREGFELINHRTYVICGDGDLSEGISSEAASLAGHLQLGKLIVLYDSNDISLDGELSLSFSENVAKRFEGYNWQVLRVGDGNDLNALAKAIAAAQAETSKPTLIEVKTVIGYGSPNKGGKGGHQGTHGSPLGTEEAKLTKDVYEWDYPEFTVPDEVRAHFAEVKKKGEAANAAWNELFAKYKAAHADLAAQFENAESRKLPAGWDAELPKYTPADKALSTRVASGNALNGLAPKVPHLVGGSADLESSTMTHLKGLPQFKAGQYDGRNIYFGIREFAMAAAMNGIMLHGGLKVYGGTFFVFTDYLRPAVRLAALMKLPVVYVLTHDSIAVGEDGPTHEPIEQLASIRVIPGLTVLRPGDANETSAAWAYAVENNDNPVALVLTRQNLPILEGTAEMAREGIKRGGYILSEAANGQPQGILIATGSEVQLAVASQKALAEQGIHVRVVSLPSWDLFDKQPKDYRDSVIPKNIKARLAIEMAHPFGWDRFVGDEGAVLGIDKFGASAPGDRVIKEYGFTVENVVEQFKKLL</sequence>
<feature type="binding site" evidence="12">
    <location>
        <position position="467"/>
    </location>
    <ligand>
        <name>substrate</name>
    </ligand>
</feature>
<dbReference type="CDD" id="cd07033">
    <property type="entry name" value="TPP_PYR_DXS_TK_like"/>
    <property type="match status" value="1"/>
</dbReference>
<dbReference type="CDD" id="cd02012">
    <property type="entry name" value="TPP_TK"/>
    <property type="match status" value="1"/>
</dbReference>
<reference evidence="18 19" key="1">
    <citation type="submission" date="2020-08" db="EMBL/GenBank/DDBJ databases">
        <title>Cohnella phylogeny.</title>
        <authorList>
            <person name="Dunlap C."/>
        </authorList>
    </citation>
    <scope>NUCLEOTIDE SEQUENCE [LARGE SCALE GENOMIC DNA]</scope>
    <source>
        <strain evidence="18 19">DSM 103658</strain>
    </source>
</reference>
<evidence type="ECO:0000256" key="3">
    <source>
        <dbReference type="ARBA" id="ARBA00013152"/>
    </source>
</evidence>
<dbReference type="AlphaFoldDB" id="A0A841TCM6"/>
<feature type="binding site" evidence="12">
    <location>
        <position position="31"/>
    </location>
    <ligand>
        <name>substrate</name>
    </ligand>
</feature>
<feature type="binding site" evidence="14">
    <location>
        <position position="190"/>
    </location>
    <ligand>
        <name>Mg(2+)</name>
        <dbReference type="ChEBI" id="CHEBI:18420"/>
    </ligand>
</feature>
<feature type="binding site" evidence="12">
    <location>
        <position position="390"/>
    </location>
    <ligand>
        <name>substrate</name>
    </ligand>
</feature>
<evidence type="ECO:0000256" key="15">
    <source>
        <dbReference type="PIRSR" id="PIRSR605478-5"/>
    </source>
</evidence>
<dbReference type="EMBL" id="JACJVN010000027">
    <property type="protein sequence ID" value="MBB6677118.1"/>
    <property type="molecule type" value="Genomic_DNA"/>
</dbReference>
<evidence type="ECO:0000256" key="16">
    <source>
        <dbReference type="RuleBase" id="RU004996"/>
    </source>
</evidence>
<keyword evidence="19" id="KW-1185">Reference proteome</keyword>
<dbReference type="SMART" id="SM00861">
    <property type="entry name" value="Transket_pyr"/>
    <property type="match status" value="1"/>
</dbReference>
<comment type="cofactor">
    <cofactor evidence="13">
        <name>thiamine diphosphate</name>
        <dbReference type="ChEBI" id="CHEBI:58937"/>
    </cofactor>
    <text evidence="13">Binds 1 thiamine pyrophosphate per subunit. During the reaction, the substrate forms a covalent intermediate with the cofactor.</text>
</comment>
<dbReference type="Pfam" id="PF00456">
    <property type="entry name" value="Transketolase_N"/>
    <property type="match status" value="1"/>
</dbReference>
<dbReference type="EC" id="2.2.1.1" evidence="3 10"/>
<evidence type="ECO:0000256" key="1">
    <source>
        <dbReference type="ARBA" id="ARBA00007131"/>
    </source>
</evidence>
<keyword evidence="8 13" id="KW-0786">Thiamine pyrophosphate</keyword>
<evidence type="ECO:0000256" key="4">
    <source>
        <dbReference type="ARBA" id="ARBA00016662"/>
    </source>
</evidence>
<name>A0A841TCM6_9BACL</name>
<feature type="site" description="Important for catalytic activity" evidence="15">
    <location>
        <position position="269"/>
    </location>
</feature>
<comment type="cofactor">
    <cofactor evidence="14">
        <name>Mg(2+)</name>
        <dbReference type="ChEBI" id="CHEBI:18420"/>
    </cofactor>
    <text evidence="14">Binds 1 Mg(2+) ion per subunit. Can also utilize other divalent metal cations, such as Ca(2+), Mn(2+) and Co(2+).</text>
</comment>
<proteinExistence type="inferred from homology"/>
<dbReference type="Pfam" id="PF22613">
    <property type="entry name" value="Transketolase_C_1"/>
    <property type="match status" value="1"/>
</dbReference>
<dbReference type="Gene3D" id="3.40.50.970">
    <property type="match status" value="2"/>
</dbReference>
<dbReference type="PROSITE" id="PS00802">
    <property type="entry name" value="TRANSKETOLASE_2"/>
    <property type="match status" value="1"/>
</dbReference>
<feature type="domain" description="Transketolase-like pyrimidine-binding" evidence="17">
    <location>
        <begin position="360"/>
        <end position="531"/>
    </location>
</feature>
<dbReference type="InterPro" id="IPR005474">
    <property type="entry name" value="Transketolase_N"/>
</dbReference>
<dbReference type="GO" id="GO:0004802">
    <property type="term" value="F:transketolase activity"/>
    <property type="evidence" value="ECO:0007669"/>
    <property type="project" value="UniProtKB-UniRule"/>
</dbReference>
<protein>
    <recommendedName>
        <fullName evidence="4 10">Transketolase</fullName>
        <ecNumber evidence="3 10">2.2.1.1</ecNumber>
    </recommendedName>
</protein>
<feature type="binding site" evidence="13">
    <location>
        <position position="161"/>
    </location>
    <ligand>
        <name>thiamine diphosphate</name>
        <dbReference type="ChEBI" id="CHEBI:58937"/>
    </ligand>
</feature>
<dbReference type="FunFam" id="3.40.50.970:FF:000004">
    <property type="entry name" value="Transketolase"/>
    <property type="match status" value="1"/>
</dbReference>
<dbReference type="PANTHER" id="PTHR43522">
    <property type="entry name" value="TRANSKETOLASE"/>
    <property type="match status" value="1"/>
</dbReference>
<dbReference type="InterPro" id="IPR020826">
    <property type="entry name" value="Transketolase_BS"/>
</dbReference>
<feature type="active site" description="Proton donor" evidence="11">
    <location>
        <position position="417"/>
    </location>
</feature>
<dbReference type="GO" id="GO:0046872">
    <property type="term" value="F:metal ion binding"/>
    <property type="evidence" value="ECO:0007669"/>
    <property type="project" value="UniProtKB-KW"/>
</dbReference>
<evidence type="ECO:0000256" key="5">
    <source>
        <dbReference type="ARBA" id="ARBA00022679"/>
    </source>
</evidence>
<dbReference type="PROSITE" id="PS00801">
    <property type="entry name" value="TRANSKETOLASE_1"/>
    <property type="match status" value="1"/>
</dbReference>
<keyword evidence="7 14" id="KW-0460">Magnesium</keyword>
<evidence type="ECO:0000256" key="13">
    <source>
        <dbReference type="PIRSR" id="PIRSR605478-3"/>
    </source>
</evidence>
<comment type="similarity">
    <text evidence="1 16">Belongs to the transketolase family.</text>
</comment>
<dbReference type="InterPro" id="IPR005475">
    <property type="entry name" value="Transketolase-like_Pyr-bd"/>
</dbReference>
<comment type="caution">
    <text evidence="18">The sequence shown here is derived from an EMBL/GenBank/DDBJ whole genome shotgun (WGS) entry which is preliminary data.</text>
</comment>
<comment type="function">
    <text evidence="16">Catalyzes the transfer of a two-carbon ketol group from a ketose donor to an aldose acceptor, via a covalent intermediate with the cofactor thiamine pyrophosphate.</text>
</comment>
<dbReference type="Pfam" id="PF02779">
    <property type="entry name" value="Transket_pyr"/>
    <property type="match status" value="1"/>
</dbReference>
<dbReference type="FunFam" id="3.40.50.920:FF:000003">
    <property type="entry name" value="Transketolase"/>
    <property type="match status" value="1"/>
</dbReference>
<dbReference type="GO" id="GO:0005829">
    <property type="term" value="C:cytosol"/>
    <property type="evidence" value="ECO:0007669"/>
    <property type="project" value="TreeGrafter"/>
</dbReference>
<evidence type="ECO:0000256" key="14">
    <source>
        <dbReference type="PIRSR" id="PIRSR605478-4"/>
    </source>
</evidence>
<dbReference type="FunFam" id="3.40.50.970:FF:000003">
    <property type="entry name" value="Transketolase"/>
    <property type="match status" value="1"/>
</dbReference>
<evidence type="ECO:0000256" key="9">
    <source>
        <dbReference type="ARBA" id="ARBA00049473"/>
    </source>
</evidence>
<dbReference type="InterPro" id="IPR005478">
    <property type="entry name" value="Transketolase_bac-like"/>
</dbReference>
<evidence type="ECO:0000259" key="17">
    <source>
        <dbReference type="SMART" id="SM00861"/>
    </source>
</evidence>
<feature type="binding site" evidence="13">
    <location>
        <position position="269"/>
    </location>
    <ligand>
        <name>thiamine diphosphate</name>
        <dbReference type="ChEBI" id="CHEBI:58937"/>
    </ligand>
</feature>
<dbReference type="PANTHER" id="PTHR43522:SF2">
    <property type="entry name" value="TRANSKETOLASE 1-RELATED"/>
    <property type="match status" value="1"/>
</dbReference>
<evidence type="ECO:0000313" key="19">
    <source>
        <dbReference type="Proteomes" id="UP000574133"/>
    </source>
</evidence>
<evidence type="ECO:0000313" key="18">
    <source>
        <dbReference type="EMBL" id="MBB6677118.1"/>
    </source>
</evidence>
<gene>
    <name evidence="18" type="primary">tkt</name>
    <name evidence="18" type="ORF">H4Q31_07235</name>
</gene>
<dbReference type="InterPro" id="IPR033247">
    <property type="entry name" value="Transketolase_fam"/>
</dbReference>
<comment type="subunit">
    <text evidence="2 16">Homodimer.</text>
</comment>
<dbReference type="SUPFAM" id="SSF52922">
    <property type="entry name" value="TK C-terminal domain-like"/>
    <property type="match status" value="1"/>
</dbReference>
<feature type="binding site" evidence="12">
    <location>
        <position position="479"/>
    </location>
    <ligand>
        <name>substrate</name>
    </ligand>
</feature>
<dbReference type="RefSeq" id="WP_185178404.1">
    <property type="nucleotide sequence ID" value="NZ_CBCSEP010000001.1"/>
</dbReference>
<evidence type="ECO:0000256" key="6">
    <source>
        <dbReference type="ARBA" id="ARBA00022723"/>
    </source>
</evidence>
<comment type="cofactor">
    <cofactor evidence="16">
        <name>Mg(2+)</name>
        <dbReference type="ChEBI" id="CHEBI:18420"/>
    </cofactor>
    <cofactor evidence="16">
        <name>Ca(2+)</name>
        <dbReference type="ChEBI" id="CHEBI:29108"/>
    </cofactor>
    <cofactor evidence="16">
        <name>Mn(2+)</name>
        <dbReference type="ChEBI" id="CHEBI:29035"/>
    </cofactor>
    <cofactor evidence="16">
        <name>Co(2+)</name>
        <dbReference type="ChEBI" id="CHEBI:48828"/>
    </cofactor>
    <text evidence="16">Binds 1 Mg(2+) ion per subunit. Can also utilize other divalent metal cations, such as Ca(2+), Mn(2+) and Co(2+).</text>
</comment>